<accession>A0A0K0KVE7</accession>
<dbReference type="Proteomes" id="UP000207741">
    <property type="component" value="Segment"/>
</dbReference>
<evidence type="ECO:0000313" key="4">
    <source>
        <dbReference type="Proteomes" id="UP000207741"/>
    </source>
</evidence>
<feature type="region of interest" description="Disordered" evidence="2">
    <location>
        <begin position="852"/>
        <end position="875"/>
    </location>
</feature>
<evidence type="ECO:0000313" key="3">
    <source>
        <dbReference type="EMBL" id="AIR93401.1"/>
    </source>
</evidence>
<sequence>MFHKHFVGRDGFIWWIGQIADENTWKGNINGFPVANNSELPGFGERYKVRIMGYHTAAPSQLKDEDLPWATVMYPVTAGGGGRGSSQNANLTQGCFVFGFFLDGENAQQPVIMGCMGYNDYQAVMKNVPDAKFLPFSGYTPKDKIAVTNIKDNETTEERITQAQKDGTDFDLATESSTGNTGKKDIASKDAKDDGQKKEALSVRSDCRPIPTAKVSTQITNTLKEVKALKRAEKDKISNLSKDTSDIQEKIKRKTEEASKLVAGELKFGVLQAHKSTIELFNTEAKKKYFNVFPNERQKLKEEIEKVNDDLSCAFRNIIDGLETVAFGLLEDMVKKAVTAPPCMADNMIGAVIGQVADSVQKTLDGALGSLNGIMDFPNPIEDIGGGGGLEALNVVEDIVSLLDCDEKPNCPQVTDLSLWDGGTVTPDLGISKISDIAKGFSDKFKDLKMLEFSPPVIAFDELFGAGGCNSGPVACGPPTIKFFGGEGSGAAGNLIVSALGEILSIDMVEFGINYDADVNAVIIDTCGKGQGAVVKPVIGVYIDPDGNEQTGVTNINVIESGTGYLGAPDGSTGGDGEVWANPDDTSVTHSDGAWEIPTAPGNIVTVVPGDTVLLPPGTEVVTEPLSPTEIQEVLADPRIPTPSVVDVDSEDEVVEERPKFEAGGGEEIKGGKPYVMEKAGRFTTPPLPVRQDRGAYPIAGNGAYPAIVYLCEIIIQSPGIGYNENDEIIIEPNAGAIAVPKFNELGGVESIKVTAGGEGFNQMPDVYIKSETGLNSELKPVFCIDRIAKDEVKEYVEGQTKGQLITVIDCVGKIDRNQFVGYVNGEPYYGPFHFHPKKGVKMVGARHVPEPHDVITDRPNTPTKRAYINEEDPN</sequence>
<keyword evidence="1" id="KW-0175">Coiled coil</keyword>
<feature type="coiled-coil region" evidence="1">
    <location>
        <begin position="223"/>
        <end position="257"/>
    </location>
</feature>
<reference evidence="4" key="1">
    <citation type="submission" date="2014-08" db="EMBL/GenBank/DDBJ databases">
        <authorList>
            <person name="Edwards T."/>
        </authorList>
    </citation>
    <scope>NUCLEOTIDE SEQUENCE [LARGE SCALE GENOMIC DNA]</scope>
</reference>
<feature type="region of interest" description="Disordered" evidence="2">
    <location>
        <begin position="161"/>
        <end position="202"/>
    </location>
</feature>
<dbReference type="KEGG" id="vg:26640071"/>
<feature type="compositionally biased region" description="Basic and acidic residues" evidence="2">
    <location>
        <begin position="182"/>
        <end position="202"/>
    </location>
</feature>
<evidence type="ECO:0000256" key="1">
    <source>
        <dbReference type="SAM" id="Coils"/>
    </source>
</evidence>
<dbReference type="RefSeq" id="YP_009213527.1">
    <property type="nucleotide sequence ID" value="NC_028955.1"/>
</dbReference>
<keyword evidence="4" id="KW-1185">Reference proteome</keyword>
<protein>
    <submittedName>
        <fullName evidence="3">Putative baseplate hub and tail lysozyme</fullName>
    </submittedName>
</protein>
<dbReference type="OrthoDB" id="19786at10239"/>
<proteinExistence type="predicted"/>
<dbReference type="GeneID" id="26640071"/>
<dbReference type="Gene3D" id="2.40.50.260">
    <property type="entry name" value="Nucleic acid-binding protein domain"/>
    <property type="match status" value="1"/>
</dbReference>
<organism evidence="3 4">
    <name type="scientific">Prochlorococcus phage P-TIM68</name>
    <dbReference type="NCBI Taxonomy" id="1542477"/>
    <lineage>
        <taxon>Viruses</taxon>
        <taxon>Duplodnaviria</taxon>
        <taxon>Heunggongvirae</taxon>
        <taxon>Uroviricota</taxon>
        <taxon>Caudoviricetes</taxon>
        <taxon>Pantevenvirales</taxon>
        <taxon>Kyanoviridae</taxon>
        <taxon>Haifavirus</taxon>
        <taxon>Haifavirus tim68</taxon>
    </lineage>
</organism>
<dbReference type="SUPFAM" id="SSF69255">
    <property type="entry name" value="gp5 N-terminal domain-like"/>
    <property type="match status" value="1"/>
</dbReference>
<name>A0A0K0KVE7_9CAUD</name>
<dbReference type="EMBL" id="KM359505">
    <property type="protein sequence ID" value="AIR93401.1"/>
    <property type="molecule type" value="Genomic_DNA"/>
</dbReference>
<evidence type="ECO:0000256" key="2">
    <source>
        <dbReference type="SAM" id="MobiDB-lite"/>
    </source>
</evidence>